<name>A0A7X8SJB4_9BACT</name>
<gene>
    <name evidence="1" type="ORF">HGP29_08185</name>
</gene>
<organism evidence="1 2">
    <name type="scientific">Flammeovirga agarivorans</name>
    <dbReference type="NCBI Taxonomy" id="2726742"/>
    <lineage>
        <taxon>Bacteria</taxon>
        <taxon>Pseudomonadati</taxon>
        <taxon>Bacteroidota</taxon>
        <taxon>Cytophagia</taxon>
        <taxon>Cytophagales</taxon>
        <taxon>Flammeovirgaceae</taxon>
        <taxon>Flammeovirga</taxon>
    </lineage>
</organism>
<comment type="caution">
    <text evidence="1">The sequence shown here is derived from an EMBL/GenBank/DDBJ whole genome shotgun (WGS) entry which is preliminary data.</text>
</comment>
<dbReference type="EMBL" id="JABAIL010000002">
    <property type="protein sequence ID" value="NLR91182.1"/>
    <property type="molecule type" value="Genomic_DNA"/>
</dbReference>
<sequence>MTKQIFVLLVIVFSSCISSSQKNFKKTASLKGEVVKIIEKKYDTKLKKGVFRIVYQADLSQDIYHYNQANSITHTQFLDYKGKEMWRYENSFDKNGNIISSSVFMKNELNNTFENKFVDGENIESVYLDADGKKLYTTLKEYEGKALSKKTKVSIDGEVLLITEYDNKDGVSKSITEKLPNGKVKRFTKYEYNHFGDLTKEEVVIEDFNQKENDIRYFEYEYDQNGNWTKKFYYNDESVLEDVSIRNIFYSDDQKLKLSKSLLLGEWFVFGRKIQSFVFNEDNTFQLIHENRSKASGIWSFDAKKSNITLTQESEKDELVLNCFWAGGLLHLYPEDITDQVMQLERRTPNIDQKFTQKVAEKPFLGKWQVVGEDEMYIEFTPENHFLTTQKSKTPKKGTWEINIDNRLITFTENGKEESKKYHYFFEEGQLKFYNYSLEVVQTLNFVGNEM</sequence>
<evidence type="ECO:0000313" key="1">
    <source>
        <dbReference type="EMBL" id="NLR91182.1"/>
    </source>
</evidence>
<protein>
    <submittedName>
        <fullName evidence="1">Uncharacterized protein</fullName>
    </submittedName>
</protein>
<proteinExistence type="predicted"/>
<dbReference type="AlphaFoldDB" id="A0A7X8SJB4"/>
<evidence type="ECO:0000313" key="2">
    <source>
        <dbReference type="Proteomes" id="UP000585050"/>
    </source>
</evidence>
<keyword evidence="2" id="KW-1185">Reference proteome</keyword>
<dbReference type="Gene3D" id="2.180.10.10">
    <property type="entry name" value="RHS repeat-associated core"/>
    <property type="match status" value="1"/>
</dbReference>
<accession>A0A7X8SJB4</accession>
<dbReference type="RefSeq" id="WP_168881879.1">
    <property type="nucleotide sequence ID" value="NZ_JABAIL010000002.1"/>
</dbReference>
<dbReference type="Proteomes" id="UP000585050">
    <property type="component" value="Unassembled WGS sequence"/>
</dbReference>
<reference evidence="1 2" key="1">
    <citation type="submission" date="2020-04" db="EMBL/GenBank/DDBJ databases">
        <title>Flammeovirga sp. SR4, a novel species isolated from seawater.</title>
        <authorList>
            <person name="Wang X."/>
        </authorList>
    </citation>
    <scope>NUCLEOTIDE SEQUENCE [LARGE SCALE GENOMIC DNA]</scope>
    <source>
        <strain evidence="1 2">SR4</strain>
    </source>
</reference>
<dbReference type="PROSITE" id="PS51257">
    <property type="entry name" value="PROKAR_LIPOPROTEIN"/>
    <property type="match status" value="1"/>
</dbReference>